<sequence length="416" mass="46221">MVGTQPLWSGLAQTARCENEHSSFGSEGLSQTELDFILEERRPHIFPSWGGRAEPPPPTSDSIGGPSWDEGRQRWRRTLEVLDNGEVRVRSKGYSRQLEHLADDPQELDAALKLIGQFALAAGKLYCDVYCISGKSRPLSPKQVEMSGFWLHGGKFVTCAHLLQILPNMHVDETVKRLLDPCLAQARVSTANLSENIDDVSGPLYPVRLSTVCRASDLAVFVLNPQAAENKHIPFPPTHSIDPGLLQPLSFGHNMLTTDYFAAYYPRKKVDTRDSPLSDQLKRKSKALNIIDACEFMGHENYDYTFISETRSIAVGRVIAKQNGSSPALWYKDGKLTENWDCDIPGFWGCSGGMMCRIEKNSGVWGARVVGIFQGESSNNPKYNSVLGFTAAGIAELQKPHFDKHQIDRQLTSLTL</sequence>
<dbReference type="AlphaFoldDB" id="A0A177EWI0"/>
<organism evidence="2 3">
    <name type="scientific">Fonsecaea monophora</name>
    <dbReference type="NCBI Taxonomy" id="254056"/>
    <lineage>
        <taxon>Eukaryota</taxon>
        <taxon>Fungi</taxon>
        <taxon>Dikarya</taxon>
        <taxon>Ascomycota</taxon>
        <taxon>Pezizomycotina</taxon>
        <taxon>Eurotiomycetes</taxon>
        <taxon>Chaetothyriomycetidae</taxon>
        <taxon>Chaetothyriales</taxon>
        <taxon>Herpotrichiellaceae</taxon>
        <taxon>Fonsecaea</taxon>
    </lineage>
</organism>
<name>A0A177EWI0_9EURO</name>
<evidence type="ECO:0000256" key="1">
    <source>
        <dbReference type="SAM" id="MobiDB-lite"/>
    </source>
</evidence>
<evidence type="ECO:0000313" key="2">
    <source>
        <dbReference type="EMBL" id="OAG35751.1"/>
    </source>
</evidence>
<comment type="caution">
    <text evidence="2">The sequence shown here is derived from an EMBL/GenBank/DDBJ whole genome shotgun (WGS) entry which is preliminary data.</text>
</comment>
<evidence type="ECO:0000313" key="3">
    <source>
        <dbReference type="Proteomes" id="UP000077002"/>
    </source>
</evidence>
<gene>
    <name evidence="2" type="ORF">AYO21_10068</name>
</gene>
<reference evidence="2 3" key="1">
    <citation type="submission" date="2016-03" db="EMBL/GenBank/DDBJ databases">
        <title>Draft genome sequence of the Fonsecaea monophora CBS 269.37.</title>
        <authorList>
            <person name="Bombassaro A."/>
            <person name="Vinicius W.A."/>
            <person name="De Hoog S."/>
            <person name="Sun J."/>
            <person name="Souza E.M."/>
            <person name="Raittz R.T."/>
            <person name="Costa F."/>
            <person name="Leao A.C."/>
            <person name="Tadra-Sfeir M.Z."/>
            <person name="Baura V."/>
            <person name="Balsanelli E."/>
            <person name="Pedrosa F.O."/>
            <person name="Moreno L.F."/>
            <person name="Steffens M.B."/>
            <person name="Xi L."/>
            <person name="Bocca A.L."/>
            <person name="Felipe M.S."/>
            <person name="Teixeira M."/>
            <person name="Telles Filho F.Q."/>
            <person name="Azevedo C.M."/>
            <person name="Gomes R."/>
            <person name="Vicente V.A."/>
        </authorList>
    </citation>
    <scope>NUCLEOTIDE SEQUENCE [LARGE SCALE GENOMIC DNA]</scope>
    <source>
        <strain evidence="2 3">CBS 269.37</strain>
    </source>
</reference>
<dbReference type="EMBL" id="LVKK01000109">
    <property type="protein sequence ID" value="OAG35751.1"/>
    <property type="molecule type" value="Genomic_DNA"/>
</dbReference>
<dbReference type="GeneID" id="34605193"/>
<dbReference type="Proteomes" id="UP000077002">
    <property type="component" value="Unassembled WGS sequence"/>
</dbReference>
<dbReference type="RefSeq" id="XP_022507703.1">
    <property type="nucleotide sequence ID" value="XM_022659992.1"/>
</dbReference>
<proteinExistence type="predicted"/>
<dbReference type="OrthoDB" id="4135758at2759"/>
<accession>A0A177EWI0</accession>
<keyword evidence="3" id="KW-1185">Reference proteome</keyword>
<protein>
    <submittedName>
        <fullName evidence="2">Uncharacterized protein</fullName>
    </submittedName>
</protein>
<feature type="region of interest" description="Disordered" evidence="1">
    <location>
        <begin position="47"/>
        <end position="69"/>
    </location>
</feature>